<organism evidence="1 2">
    <name type="scientific">Gambusia affinis</name>
    <name type="common">Western mosquitofish</name>
    <name type="synonym">Heterandria affinis</name>
    <dbReference type="NCBI Taxonomy" id="33528"/>
    <lineage>
        <taxon>Eukaryota</taxon>
        <taxon>Metazoa</taxon>
        <taxon>Chordata</taxon>
        <taxon>Craniata</taxon>
        <taxon>Vertebrata</taxon>
        <taxon>Euteleostomi</taxon>
        <taxon>Actinopterygii</taxon>
        <taxon>Neopterygii</taxon>
        <taxon>Teleostei</taxon>
        <taxon>Neoteleostei</taxon>
        <taxon>Acanthomorphata</taxon>
        <taxon>Ovalentaria</taxon>
        <taxon>Atherinomorphae</taxon>
        <taxon>Cyprinodontiformes</taxon>
        <taxon>Poeciliidae</taxon>
        <taxon>Poeciliinae</taxon>
        <taxon>Gambusia</taxon>
    </lineage>
</organism>
<comment type="caution">
    <text evidence="1">The sequence shown here is derived from an EMBL/GenBank/DDBJ whole genome shotgun (WGS) entry which is preliminary data.</text>
</comment>
<gene>
    <name evidence="1" type="ORF">CCH79_00009141</name>
</gene>
<dbReference type="EMBL" id="NHOQ01000347">
    <property type="protein sequence ID" value="PWA30595.1"/>
    <property type="molecule type" value="Genomic_DNA"/>
</dbReference>
<dbReference type="AlphaFoldDB" id="A0A315W434"/>
<reference evidence="1 2" key="1">
    <citation type="journal article" date="2018" name="G3 (Bethesda)">
        <title>A High-Quality Reference Genome for the Invasive Mosquitofish Gambusia affinis Using a Chicago Library.</title>
        <authorList>
            <person name="Hoffberg S.L."/>
            <person name="Troendle N.J."/>
            <person name="Glenn T.C."/>
            <person name="Mahmud O."/>
            <person name="Louha S."/>
            <person name="Chalopin D."/>
            <person name="Bennetzen J.L."/>
            <person name="Mauricio R."/>
        </authorList>
    </citation>
    <scope>NUCLEOTIDE SEQUENCE [LARGE SCALE GENOMIC DNA]</scope>
    <source>
        <strain evidence="1">NE01/NJP1002.9</strain>
        <tissue evidence="1">Muscle</tissue>
    </source>
</reference>
<keyword evidence="2" id="KW-1185">Reference proteome</keyword>
<evidence type="ECO:0000313" key="2">
    <source>
        <dbReference type="Proteomes" id="UP000250572"/>
    </source>
</evidence>
<name>A0A315W434_GAMAF</name>
<evidence type="ECO:0000313" key="1">
    <source>
        <dbReference type="EMBL" id="PWA30595.1"/>
    </source>
</evidence>
<dbReference type="SUPFAM" id="SSF110296">
    <property type="entry name" value="Oligoxyloglucan reducing end-specific cellobiohydrolase"/>
    <property type="match status" value="1"/>
</dbReference>
<sequence length="110" mass="12172">MAESLCCMSVNEKLEGPGEGTCSQWKTDTLSPGYFQPGLISSDLSLNSEITPALDFHPSHGSGTVWTCSSVFSLYSSVDFGRKWMLIHEHVTPNRFYWNAESAFDSEQGL</sequence>
<accession>A0A315W434</accession>
<dbReference type="Proteomes" id="UP000250572">
    <property type="component" value="Unassembled WGS sequence"/>
</dbReference>
<proteinExistence type="predicted"/>
<protein>
    <submittedName>
        <fullName evidence="1">Uncharacterized protein</fullName>
    </submittedName>
</protein>